<comment type="caution">
    <text evidence="1">The sequence shown here is derived from an EMBL/GenBank/DDBJ whole genome shotgun (WGS) entry which is preliminary data.</text>
</comment>
<organism evidence="1 2">
    <name type="scientific">Gigaspora margarita</name>
    <dbReference type="NCBI Taxonomy" id="4874"/>
    <lineage>
        <taxon>Eukaryota</taxon>
        <taxon>Fungi</taxon>
        <taxon>Fungi incertae sedis</taxon>
        <taxon>Mucoromycota</taxon>
        <taxon>Glomeromycotina</taxon>
        <taxon>Glomeromycetes</taxon>
        <taxon>Diversisporales</taxon>
        <taxon>Gigasporaceae</taxon>
        <taxon>Gigaspora</taxon>
    </lineage>
</organism>
<reference evidence="1 2" key="1">
    <citation type="submission" date="2021-06" db="EMBL/GenBank/DDBJ databases">
        <authorList>
            <person name="Kallberg Y."/>
            <person name="Tangrot J."/>
            <person name="Rosling A."/>
        </authorList>
    </citation>
    <scope>NUCLEOTIDE SEQUENCE [LARGE SCALE GENOMIC DNA]</scope>
    <source>
        <strain evidence="1 2">120-4 pot B 10/14</strain>
    </source>
</reference>
<evidence type="ECO:0000313" key="2">
    <source>
        <dbReference type="Proteomes" id="UP000789901"/>
    </source>
</evidence>
<sequence length="94" mass="10923">IYLNLQGINALRRTMEEDDTTTPNNPPIDNNLVENYDAKQADNNAWIPMNEMLNFTTAIHKDNLLSKSTRAEILKEQPWNAQIKYKAPHMNKRI</sequence>
<protein>
    <submittedName>
        <fullName evidence="1">22746_t:CDS:1</fullName>
    </submittedName>
</protein>
<name>A0ABN7W4L7_GIGMA</name>
<feature type="non-terminal residue" evidence="1">
    <location>
        <position position="1"/>
    </location>
</feature>
<dbReference type="Proteomes" id="UP000789901">
    <property type="component" value="Unassembled WGS sequence"/>
</dbReference>
<keyword evidence="2" id="KW-1185">Reference proteome</keyword>
<evidence type="ECO:0000313" key="1">
    <source>
        <dbReference type="EMBL" id="CAG8815756.1"/>
    </source>
</evidence>
<gene>
    <name evidence="1" type="ORF">GMARGA_LOCUS26367</name>
</gene>
<proteinExistence type="predicted"/>
<dbReference type="EMBL" id="CAJVQB010030583">
    <property type="protein sequence ID" value="CAG8815756.1"/>
    <property type="molecule type" value="Genomic_DNA"/>
</dbReference>
<accession>A0ABN7W4L7</accession>